<accession>A0A9W4WPN7</accession>
<reference evidence="1" key="1">
    <citation type="submission" date="2022-08" db="EMBL/GenBank/DDBJ databases">
        <authorList>
            <person name="Kallberg Y."/>
            <person name="Tangrot J."/>
            <person name="Rosling A."/>
        </authorList>
    </citation>
    <scope>NUCLEOTIDE SEQUENCE</scope>
    <source>
        <strain evidence="1">Wild A</strain>
    </source>
</reference>
<dbReference type="Proteomes" id="UP001153678">
    <property type="component" value="Unassembled WGS sequence"/>
</dbReference>
<evidence type="ECO:0000313" key="1">
    <source>
        <dbReference type="EMBL" id="CAI2162620.1"/>
    </source>
</evidence>
<comment type="caution">
    <text evidence="1">The sequence shown here is derived from an EMBL/GenBank/DDBJ whole genome shotgun (WGS) entry which is preliminary data.</text>
</comment>
<proteinExistence type="predicted"/>
<gene>
    <name evidence="1" type="ORF">FWILDA_LOCUS651</name>
</gene>
<organism evidence="1 2">
    <name type="scientific">Funneliformis geosporum</name>
    <dbReference type="NCBI Taxonomy" id="1117311"/>
    <lineage>
        <taxon>Eukaryota</taxon>
        <taxon>Fungi</taxon>
        <taxon>Fungi incertae sedis</taxon>
        <taxon>Mucoromycota</taxon>
        <taxon>Glomeromycotina</taxon>
        <taxon>Glomeromycetes</taxon>
        <taxon>Glomerales</taxon>
        <taxon>Glomeraceae</taxon>
        <taxon>Funneliformis</taxon>
    </lineage>
</organism>
<dbReference type="AlphaFoldDB" id="A0A9W4WPN7"/>
<protein>
    <submittedName>
        <fullName evidence="1">6977_t:CDS:1</fullName>
    </submittedName>
</protein>
<sequence length="70" mass="8116">MPKTICSLYTAKEKLSIVVYSKEIFLRDAEKKYEVYYSQISKWRKNKSILLEANPNSCRINGIGISPLMI</sequence>
<keyword evidence="2" id="KW-1185">Reference proteome</keyword>
<dbReference type="EMBL" id="CAMKVN010000044">
    <property type="protein sequence ID" value="CAI2162620.1"/>
    <property type="molecule type" value="Genomic_DNA"/>
</dbReference>
<name>A0A9W4WPN7_9GLOM</name>
<evidence type="ECO:0000313" key="2">
    <source>
        <dbReference type="Proteomes" id="UP001153678"/>
    </source>
</evidence>